<dbReference type="Gene3D" id="1.10.287.190">
    <property type="entry name" value="Transcription factor IIA gamma subunit, alpha-helical domain"/>
    <property type="match status" value="1"/>
</dbReference>
<sequence>MASYVWFPQATAVHFEGHHHLELHEQSESMKWKHQHAAALAALEQPTQAAEDLSFLYRKTSVAQALAEGLQEFSETQDLPENVVADTMEAFDKAILTAMETVRNVAGRAKGEAELDAYNNINERWRFVFQDGASLATVSDMSLYAEQDGDVAGCIIGPCSVSAVDVAKVVKGGNVRHGPGRAKG</sequence>
<accession>W7TXH5</accession>
<proteinExistence type="predicted"/>
<dbReference type="InterPro" id="IPR009083">
    <property type="entry name" value="TFIIA_a-hlx"/>
</dbReference>
<gene>
    <name evidence="1" type="ORF">Naga_100049g22</name>
</gene>
<dbReference type="AlphaFoldDB" id="W7TXH5"/>
<keyword evidence="1" id="KW-0648">Protein biosynthesis</keyword>
<dbReference type="GO" id="GO:0006367">
    <property type="term" value="P:transcription initiation at RNA polymerase II promoter"/>
    <property type="evidence" value="ECO:0007669"/>
    <property type="project" value="InterPro"/>
</dbReference>
<dbReference type="SUPFAM" id="SSF47396">
    <property type="entry name" value="Transcription factor IIA (TFIIA), alpha-helical domain"/>
    <property type="match status" value="1"/>
</dbReference>
<protein>
    <submittedName>
        <fullName evidence="1">Transcription initiation factor IIA gamma subunit</fullName>
    </submittedName>
</protein>
<reference evidence="1 2" key="1">
    <citation type="journal article" date="2014" name="Mol. Plant">
        <title>Chromosome Scale Genome Assembly and Transcriptome Profiling of Nannochloropsis gaditana in Nitrogen Depletion.</title>
        <authorList>
            <person name="Corteggiani Carpinelli E."/>
            <person name="Telatin A."/>
            <person name="Vitulo N."/>
            <person name="Forcato C."/>
            <person name="D'Angelo M."/>
            <person name="Schiavon R."/>
            <person name="Vezzi A."/>
            <person name="Giacometti G.M."/>
            <person name="Morosinotto T."/>
            <person name="Valle G."/>
        </authorList>
    </citation>
    <scope>NUCLEOTIDE SEQUENCE [LARGE SCALE GENOMIC DNA]</scope>
    <source>
        <strain evidence="1 2">B-31</strain>
    </source>
</reference>
<dbReference type="Proteomes" id="UP000019335">
    <property type="component" value="Chromosome 12"/>
</dbReference>
<comment type="caution">
    <text evidence="1">The sequence shown here is derived from an EMBL/GenBank/DDBJ whole genome shotgun (WGS) entry which is preliminary data.</text>
</comment>
<dbReference type="OrthoDB" id="10332734at2759"/>
<keyword evidence="2" id="KW-1185">Reference proteome</keyword>
<evidence type="ECO:0000313" key="1">
    <source>
        <dbReference type="EMBL" id="EWM25049.1"/>
    </source>
</evidence>
<keyword evidence="1" id="KW-0396">Initiation factor</keyword>
<name>W7TXH5_9STRA</name>
<organism evidence="1 2">
    <name type="scientific">Nannochloropsis gaditana</name>
    <dbReference type="NCBI Taxonomy" id="72520"/>
    <lineage>
        <taxon>Eukaryota</taxon>
        <taxon>Sar</taxon>
        <taxon>Stramenopiles</taxon>
        <taxon>Ochrophyta</taxon>
        <taxon>Eustigmatophyceae</taxon>
        <taxon>Eustigmatales</taxon>
        <taxon>Monodopsidaceae</taxon>
        <taxon>Nannochloropsis</taxon>
    </lineage>
</organism>
<dbReference type="EMBL" id="AZIL01001061">
    <property type="protein sequence ID" value="EWM25049.1"/>
    <property type="molecule type" value="Genomic_DNA"/>
</dbReference>
<dbReference type="GO" id="GO:0005672">
    <property type="term" value="C:transcription factor TFIIA complex"/>
    <property type="evidence" value="ECO:0007669"/>
    <property type="project" value="InterPro"/>
</dbReference>
<dbReference type="GO" id="GO:0003743">
    <property type="term" value="F:translation initiation factor activity"/>
    <property type="evidence" value="ECO:0007669"/>
    <property type="project" value="UniProtKB-KW"/>
</dbReference>
<evidence type="ECO:0000313" key="2">
    <source>
        <dbReference type="Proteomes" id="UP000019335"/>
    </source>
</evidence>